<organism evidence="2 3">
    <name type="scientific">Acrasis kona</name>
    <dbReference type="NCBI Taxonomy" id="1008807"/>
    <lineage>
        <taxon>Eukaryota</taxon>
        <taxon>Discoba</taxon>
        <taxon>Heterolobosea</taxon>
        <taxon>Tetramitia</taxon>
        <taxon>Eutetramitia</taxon>
        <taxon>Acrasidae</taxon>
        <taxon>Acrasis</taxon>
    </lineage>
</organism>
<sequence>MVNNHMKCMQHSLHNHGCTCPTVQRYTNEQNKNIRSLYTKLKFSSPERKAVRSMMYGKTAQIKTEAQALKVYDEVIEYITMQIAAQEAREASGPFEPNSTSRKDNENNKKRKSKRTAALYSDSDNETIESHANALSLLGDSALELVADSDESSDDDHPSKKRKTKKTKSTKSKRSLSPEMLEKQKVDDTPPPPPLREHIESMFSNNIQSMHIIWILKANGKGIITDTEADKLQFLPYNNQYPFFIVTVFLALYESLKMPNIHEAIKKWKDDGETLFQEVVDLIERRKV</sequence>
<feature type="region of interest" description="Disordered" evidence="1">
    <location>
        <begin position="148"/>
        <end position="192"/>
    </location>
</feature>
<keyword evidence="3" id="KW-1185">Reference proteome</keyword>
<dbReference type="EMBL" id="JAOPGA020000819">
    <property type="protein sequence ID" value="KAL0482090.1"/>
    <property type="molecule type" value="Genomic_DNA"/>
</dbReference>
<gene>
    <name evidence="2" type="ORF">AKO1_013241</name>
</gene>
<evidence type="ECO:0000313" key="2">
    <source>
        <dbReference type="EMBL" id="KAL0482090.1"/>
    </source>
</evidence>
<dbReference type="AlphaFoldDB" id="A0AAW2YY47"/>
<feature type="compositionally biased region" description="Basic residues" evidence="1">
    <location>
        <begin position="159"/>
        <end position="174"/>
    </location>
</feature>
<feature type="region of interest" description="Disordered" evidence="1">
    <location>
        <begin position="90"/>
        <end position="125"/>
    </location>
</feature>
<proteinExistence type="predicted"/>
<reference evidence="2 3" key="1">
    <citation type="submission" date="2024-03" db="EMBL/GenBank/DDBJ databases">
        <title>The Acrasis kona genome and developmental transcriptomes reveal deep origins of eukaryotic multicellular pathways.</title>
        <authorList>
            <person name="Sheikh S."/>
            <person name="Fu C.-J."/>
            <person name="Brown M.W."/>
            <person name="Baldauf S.L."/>
        </authorList>
    </citation>
    <scope>NUCLEOTIDE SEQUENCE [LARGE SCALE GENOMIC DNA]</scope>
    <source>
        <strain evidence="2 3">ATCC MYA-3509</strain>
    </source>
</reference>
<name>A0AAW2YY47_9EUKA</name>
<dbReference type="Proteomes" id="UP001431209">
    <property type="component" value="Unassembled WGS sequence"/>
</dbReference>
<protein>
    <submittedName>
        <fullName evidence="2">Phosphoribosylformylglycinamidine synthase</fullName>
    </submittedName>
</protein>
<accession>A0AAW2YY47</accession>
<comment type="caution">
    <text evidence="2">The sequence shown here is derived from an EMBL/GenBank/DDBJ whole genome shotgun (WGS) entry which is preliminary data.</text>
</comment>
<evidence type="ECO:0000256" key="1">
    <source>
        <dbReference type="SAM" id="MobiDB-lite"/>
    </source>
</evidence>
<evidence type="ECO:0000313" key="3">
    <source>
        <dbReference type="Proteomes" id="UP001431209"/>
    </source>
</evidence>